<proteinExistence type="predicted"/>
<sequence>MAVVSVCLGNAVDRSIAQGSFERHLSSRVSCLAWLVQNCVANKELLEMLLDMPCGSNIPLRLLSECEATEMQTRLLAATYEDGRSIEENIFCV</sequence>
<keyword evidence="2" id="KW-1185">Reference proteome</keyword>
<protein>
    <submittedName>
        <fullName evidence="1">Uncharacterized protein</fullName>
    </submittedName>
</protein>
<evidence type="ECO:0000313" key="1">
    <source>
        <dbReference type="EMBL" id="CZT47261.1"/>
    </source>
</evidence>
<dbReference type="AlphaFoldDB" id="A0A1E1MDS3"/>
<reference evidence="2" key="1">
    <citation type="submission" date="2016-03" db="EMBL/GenBank/DDBJ databases">
        <authorList>
            <person name="Guldener U."/>
        </authorList>
    </citation>
    <scope>NUCLEOTIDE SEQUENCE [LARGE SCALE GENOMIC DNA]</scope>
</reference>
<accession>A0A1E1MDS3</accession>
<dbReference type="Proteomes" id="UP000177625">
    <property type="component" value="Unassembled WGS sequence"/>
</dbReference>
<gene>
    <name evidence="1" type="ORF">RSE6_07802</name>
</gene>
<evidence type="ECO:0000313" key="2">
    <source>
        <dbReference type="Proteomes" id="UP000177625"/>
    </source>
</evidence>
<organism evidence="1 2">
    <name type="scientific">Rhynchosporium secalis</name>
    <name type="common">Barley scald fungus</name>
    <dbReference type="NCBI Taxonomy" id="38038"/>
    <lineage>
        <taxon>Eukaryota</taxon>
        <taxon>Fungi</taxon>
        <taxon>Dikarya</taxon>
        <taxon>Ascomycota</taxon>
        <taxon>Pezizomycotina</taxon>
        <taxon>Leotiomycetes</taxon>
        <taxon>Helotiales</taxon>
        <taxon>Ploettnerulaceae</taxon>
        <taxon>Rhynchosporium</taxon>
    </lineage>
</organism>
<dbReference type="EMBL" id="FJVC01000281">
    <property type="protein sequence ID" value="CZT47261.1"/>
    <property type="molecule type" value="Genomic_DNA"/>
</dbReference>
<name>A0A1E1MDS3_RHYSE</name>